<dbReference type="GO" id="GO:0008658">
    <property type="term" value="F:penicillin binding"/>
    <property type="evidence" value="ECO:0007669"/>
    <property type="project" value="InterPro"/>
</dbReference>
<dbReference type="Pfam" id="PF03717">
    <property type="entry name" value="PBP_dimer"/>
    <property type="match status" value="1"/>
</dbReference>
<dbReference type="GO" id="GO:0009002">
    <property type="term" value="F:serine-type D-Ala-D-Ala carboxypeptidase activity"/>
    <property type="evidence" value="ECO:0007669"/>
    <property type="project" value="InterPro"/>
</dbReference>
<name>A0A219B629_9SPHN</name>
<evidence type="ECO:0000256" key="10">
    <source>
        <dbReference type="ARBA" id="ARBA00022984"/>
    </source>
</evidence>
<evidence type="ECO:0000313" key="17">
    <source>
        <dbReference type="EMBL" id="OWV33731.1"/>
    </source>
</evidence>
<dbReference type="Proteomes" id="UP000198462">
    <property type="component" value="Unassembled WGS sequence"/>
</dbReference>
<evidence type="ECO:0000256" key="6">
    <source>
        <dbReference type="ARBA" id="ARBA00022670"/>
    </source>
</evidence>
<keyword evidence="9" id="KW-0133">Cell shape</keyword>
<dbReference type="GO" id="GO:0071555">
    <property type="term" value="P:cell wall organization"/>
    <property type="evidence" value="ECO:0007669"/>
    <property type="project" value="UniProtKB-KW"/>
</dbReference>
<evidence type="ECO:0000256" key="3">
    <source>
        <dbReference type="ARBA" id="ARBA00022475"/>
    </source>
</evidence>
<dbReference type="PANTHER" id="PTHR30627">
    <property type="entry name" value="PEPTIDOGLYCAN D,D-TRANSPEPTIDASE"/>
    <property type="match status" value="1"/>
</dbReference>
<evidence type="ECO:0000259" key="15">
    <source>
        <dbReference type="Pfam" id="PF00905"/>
    </source>
</evidence>
<dbReference type="GO" id="GO:0005886">
    <property type="term" value="C:plasma membrane"/>
    <property type="evidence" value="ECO:0007669"/>
    <property type="project" value="UniProtKB-SubCell"/>
</dbReference>
<organism evidence="17 18">
    <name type="scientific">Pacificimonas flava</name>
    <dbReference type="NCBI Taxonomy" id="1234595"/>
    <lineage>
        <taxon>Bacteria</taxon>
        <taxon>Pseudomonadati</taxon>
        <taxon>Pseudomonadota</taxon>
        <taxon>Alphaproteobacteria</taxon>
        <taxon>Sphingomonadales</taxon>
        <taxon>Sphingosinicellaceae</taxon>
        <taxon>Pacificimonas</taxon>
    </lineage>
</organism>
<evidence type="ECO:0000259" key="16">
    <source>
        <dbReference type="Pfam" id="PF03717"/>
    </source>
</evidence>
<dbReference type="Gene3D" id="3.40.710.10">
    <property type="entry name" value="DD-peptidase/beta-lactamase superfamily"/>
    <property type="match status" value="1"/>
</dbReference>
<evidence type="ECO:0000256" key="2">
    <source>
        <dbReference type="ARBA" id="ARBA00004236"/>
    </source>
</evidence>
<dbReference type="PANTHER" id="PTHR30627:SF2">
    <property type="entry name" value="PEPTIDOGLYCAN D,D-TRANSPEPTIDASE MRDA"/>
    <property type="match status" value="1"/>
</dbReference>
<comment type="subcellular location">
    <subcellularLocation>
        <location evidence="2">Cell membrane</location>
    </subcellularLocation>
    <subcellularLocation>
        <location evidence="1">Membrane</location>
        <topology evidence="1">Single-pass membrane protein</topology>
    </subcellularLocation>
</comment>
<proteinExistence type="predicted"/>
<evidence type="ECO:0000256" key="13">
    <source>
        <dbReference type="ARBA" id="ARBA00023316"/>
    </source>
</evidence>
<keyword evidence="6" id="KW-0645">Protease</keyword>
<dbReference type="GO" id="GO:0009252">
    <property type="term" value="P:peptidoglycan biosynthetic process"/>
    <property type="evidence" value="ECO:0007669"/>
    <property type="project" value="UniProtKB-KW"/>
</dbReference>
<keyword evidence="5" id="KW-0121">Carboxypeptidase</keyword>
<dbReference type="NCBIfam" id="TIGR03423">
    <property type="entry name" value="pbp2_mrdA"/>
    <property type="match status" value="1"/>
</dbReference>
<reference evidence="18" key="1">
    <citation type="submission" date="2017-05" db="EMBL/GenBank/DDBJ databases">
        <authorList>
            <person name="Lin X."/>
        </authorList>
    </citation>
    <scope>NUCLEOTIDE SEQUENCE [LARGE SCALE GENOMIC DNA]</scope>
    <source>
        <strain evidence="18">JLT2012</strain>
    </source>
</reference>
<evidence type="ECO:0000256" key="7">
    <source>
        <dbReference type="ARBA" id="ARBA00022692"/>
    </source>
</evidence>
<evidence type="ECO:0000256" key="8">
    <source>
        <dbReference type="ARBA" id="ARBA00022801"/>
    </source>
</evidence>
<dbReference type="SUPFAM" id="SSF56601">
    <property type="entry name" value="beta-lactamase/transpeptidase-like"/>
    <property type="match status" value="1"/>
</dbReference>
<feature type="domain" description="Penicillin-binding protein dimerisation" evidence="16">
    <location>
        <begin position="64"/>
        <end position="235"/>
    </location>
</feature>
<dbReference type="GO" id="GO:0071972">
    <property type="term" value="F:peptidoglycan L,D-transpeptidase activity"/>
    <property type="evidence" value="ECO:0007669"/>
    <property type="project" value="TreeGrafter"/>
</dbReference>
<dbReference type="Pfam" id="PF00905">
    <property type="entry name" value="Transpeptidase"/>
    <property type="match status" value="1"/>
</dbReference>
<evidence type="ECO:0000313" key="18">
    <source>
        <dbReference type="Proteomes" id="UP000198462"/>
    </source>
</evidence>
<keyword evidence="3" id="KW-1003">Cell membrane</keyword>
<keyword evidence="10" id="KW-0573">Peptidoglycan synthesis</keyword>
<evidence type="ECO:0000256" key="9">
    <source>
        <dbReference type="ARBA" id="ARBA00022960"/>
    </source>
</evidence>
<dbReference type="Gene3D" id="3.90.1310.10">
    <property type="entry name" value="Penicillin-binding protein 2a (Domain 2)"/>
    <property type="match status" value="1"/>
</dbReference>
<dbReference type="AlphaFoldDB" id="A0A219B629"/>
<comment type="caution">
    <text evidence="17">The sequence shown here is derived from an EMBL/GenBank/DDBJ whole genome shotgun (WGS) entry which is preliminary data.</text>
</comment>
<gene>
    <name evidence="17" type="ORF">B5C34_09835</name>
</gene>
<dbReference type="EMBL" id="NFZT01000001">
    <property type="protein sequence ID" value="OWV33731.1"/>
    <property type="molecule type" value="Genomic_DNA"/>
</dbReference>
<dbReference type="InterPro" id="IPR050515">
    <property type="entry name" value="Beta-lactam/transpept"/>
</dbReference>
<evidence type="ECO:0000256" key="12">
    <source>
        <dbReference type="ARBA" id="ARBA00023136"/>
    </source>
</evidence>
<dbReference type="InterPro" id="IPR017790">
    <property type="entry name" value="Penicillin-binding_protein_2"/>
</dbReference>
<dbReference type="OrthoDB" id="9766847at2"/>
<keyword evidence="4" id="KW-0997">Cell inner membrane</keyword>
<keyword evidence="13" id="KW-0961">Cell wall biogenesis/degradation</keyword>
<evidence type="ECO:0000256" key="4">
    <source>
        <dbReference type="ARBA" id="ARBA00022519"/>
    </source>
</evidence>
<accession>A0A219B629</accession>
<dbReference type="InterPro" id="IPR012338">
    <property type="entry name" value="Beta-lactam/transpept-like"/>
</dbReference>
<keyword evidence="12 14" id="KW-0472">Membrane</keyword>
<keyword evidence="7 14" id="KW-0812">Transmembrane</keyword>
<dbReference type="GO" id="GO:0006508">
    <property type="term" value="P:proteolysis"/>
    <property type="evidence" value="ECO:0007669"/>
    <property type="project" value="UniProtKB-KW"/>
</dbReference>
<feature type="domain" description="Penicillin-binding protein transpeptidase" evidence="15">
    <location>
        <begin position="268"/>
        <end position="594"/>
    </location>
</feature>
<dbReference type="InterPro" id="IPR005311">
    <property type="entry name" value="PBP_dimer"/>
</dbReference>
<evidence type="ECO:0000256" key="14">
    <source>
        <dbReference type="SAM" id="Phobius"/>
    </source>
</evidence>
<dbReference type="InterPro" id="IPR036138">
    <property type="entry name" value="PBP_dimer_sf"/>
</dbReference>
<evidence type="ECO:0000256" key="11">
    <source>
        <dbReference type="ARBA" id="ARBA00022989"/>
    </source>
</evidence>
<keyword evidence="8" id="KW-0378">Hydrolase</keyword>
<feature type="transmembrane region" description="Helical" evidence="14">
    <location>
        <begin position="21"/>
        <end position="44"/>
    </location>
</feature>
<evidence type="ECO:0000256" key="1">
    <source>
        <dbReference type="ARBA" id="ARBA00004167"/>
    </source>
</evidence>
<protein>
    <submittedName>
        <fullName evidence="17">Penicillin-binding protein 2</fullName>
    </submittedName>
</protein>
<evidence type="ECO:0000256" key="5">
    <source>
        <dbReference type="ARBA" id="ARBA00022645"/>
    </source>
</evidence>
<dbReference type="SUPFAM" id="SSF56519">
    <property type="entry name" value="Penicillin binding protein dimerisation domain"/>
    <property type="match status" value="1"/>
</dbReference>
<keyword evidence="11 14" id="KW-1133">Transmembrane helix</keyword>
<dbReference type="GO" id="GO:0008360">
    <property type="term" value="P:regulation of cell shape"/>
    <property type="evidence" value="ECO:0007669"/>
    <property type="project" value="UniProtKB-KW"/>
</dbReference>
<sequence length="637" mass="69725">MCVAKPPTNKRILEQQFSRRATILCAVQLGLGGVLAGRLAWLAIAENQKWQLLSESNRLQLSLIPPRRGLLLDRTGVPLASNKSVFMIDLLPDRLEDADKVVKQLAELLDLSADETDRLKTDLEQALDHQPVRVASDVEWDQYAAVNVRLPDLPGVSPMRGFSRHYPAGAATAHLLGYVGAPSREEYEKTGDPLLMVPGMQVGKDMLEKTLDEHLTGKPGARRAEVTATGKVVRALEVRSDTIGKSVQLTIDGGLQTYASRRLGTQSGSVVVLDAVTGGVLAMASMPAYDPNSFSDGISQFEWDMLSQDERVPLRNKTLQGLYPPGSTIKPITALALLNENIDPDETVLCTGRINIAGGTFHCWRRSGHGVVDMNRAIAESCDIYFYVMGIRVGIQPIADMARRFGLGERFLGLPVPYQYYGTVPDPAWKRRRYNEPWEAYDTVNATIGQGYLLANPLQLAVMTARLAAGEKTHPKLLAAKEAPAAPLEIDPRMLAIVRQGMEDVVNGQGTATRARLPLPNIKLAGKTGTAQVRRITMAERRRGVRSNASLPWKLRDHGLFVGYAPVHRPRYTVAVVIEHGGGSGAAYPIASDTLLYLFDERQAMKRLASLENGWGGGIEERMAREAAEFAARTPSD</sequence>
<dbReference type="InterPro" id="IPR001460">
    <property type="entry name" value="PCN-bd_Tpept"/>
</dbReference>
<keyword evidence="18" id="KW-1185">Reference proteome</keyword>